<evidence type="ECO:0000313" key="3">
    <source>
        <dbReference type="EMBL" id="KAK3330893.1"/>
    </source>
</evidence>
<protein>
    <submittedName>
        <fullName evidence="3">NUDIX hydrolase domain-like protein</fullName>
    </submittedName>
</protein>
<dbReference type="GO" id="GO:0006754">
    <property type="term" value="P:ATP biosynthetic process"/>
    <property type="evidence" value="ECO:0007669"/>
    <property type="project" value="TreeGrafter"/>
</dbReference>
<reference evidence="3" key="2">
    <citation type="submission" date="2023-06" db="EMBL/GenBank/DDBJ databases">
        <authorList>
            <consortium name="Lawrence Berkeley National Laboratory"/>
            <person name="Haridas S."/>
            <person name="Hensen N."/>
            <person name="Bonometti L."/>
            <person name="Westerberg I."/>
            <person name="Brannstrom I.O."/>
            <person name="Guillou S."/>
            <person name="Cros-Aarteil S."/>
            <person name="Calhoun S."/>
            <person name="Kuo A."/>
            <person name="Mondo S."/>
            <person name="Pangilinan J."/>
            <person name="Riley R."/>
            <person name="Labutti K."/>
            <person name="Andreopoulos B."/>
            <person name="Lipzen A."/>
            <person name="Chen C."/>
            <person name="Yanf M."/>
            <person name="Daum C."/>
            <person name="Ng V."/>
            <person name="Clum A."/>
            <person name="Steindorff A."/>
            <person name="Ohm R."/>
            <person name="Martin F."/>
            <person name="Silar P."/>
            <person name="Natvig D."/>
            <person name="Lalanne C."/>
            <person name="Gautier V."/>
            <person name="Ament-Velasquez S.L."/>
            <person name="Kruys A."/>
            <person name="Hutchinson M.I."/>
            <person name="Powell A.J."/>
            <person name="Barry K."/>
            <person name="Miller A.N."/>
            <person name="Grigoriev I.V."/>
            <person name="Debuchy R."/>
            <person name="Gladieux P."/>
            <person name="Thoren M.H."/>
            <person name="Johannesson H."/>
        </authorList>
    </citation>
    <scope>NUCLEOTIDE SEQUENCE</scope>
    <source>
        <strain evidence="3">CBS 118394</strain>
    </source>
</reference>
<dbReference type="AlphaFoldDB" id="A0AAE0ITF6"/>
<dbReference type="PROSITE" id="PS51462">
    <property type="entry name" value="NUDIX"/>
    <property type="match status" value="1"/>
</dbReference>
<evidence type="ECO:0000313" key="4">
    <source>
        <dbReference type="Proteomes" id="UP001283341"/>
    </source>
</evidence>
<dbReference type="PANTHER" id="PTHR21340:SF0">
    <property type="entry name" value="BIS(5'-NUCLEOSYL)-TETRAPHOSPHATASE [ASYMMETRICAL]"/>
    <property type="match status" value="1"/>
</dbReference>
<dbReference type="GO" id="GO:0004081">
    <property type="term" value="F:bis(5'-nucleosyl)-tetraphosphatase (asymmetrical) activity"/>
    <property type="evidence" value="ECO:0007669"/>
    <property type="project" value="TreeGrafter"/>
</dbReference>
<proteinExistence type="predicted"/>
<keyword evidence="4" id="KW-1185">Reference proteome</keyword>
<accession>A0AAE0ITF6</accession>
<dbReference type="EMBL" id="JAUEDM010000001">
    <property type="protein sequence ID" value="KAK3330893.1"/>
    <property type="molecule type" value="Genomic_DNA"/>
</dbReference>
<dbReference type="SUPFAM" id="SSF55811">
    <property type="entry name" value="Nudix"/>
    <property type="match status" value="1"/>
</dbReference>
<feature type="domain" description="Nudix hydrolase" evidence="2">
    <location>
        <begin position="23"/>
        <end position="191"/>
    </location>
</feature>
<name>A0AAE0ITF6_9PEZI</name>
<gene>
    <name evidence="3" type="ORF">B0H66DRAFT_465416</name>
</gene>
<dbReference type="Gene3D" id="3.90.79.10">
    <property type="entry name" value="Nucleoside Triphosphate Pyrophosphohydrolase"/>
    <property type="match status" value="1"/>
</dbReference>
<dbReference type="InterPro" id="IPR020084">
    <property type="entry name" value="NUDIX_hydrolase_CS"/>
</dbReference>
<keyword evidence="1 3" id="KW-0378">Hydrolase</keyword>
<reference evidence="3" key="1">
    <citation type="journal article" date="2023" name="Mol. Phylogenet. Evol.">
        <title>Genome-scale phylogeny and comparative genomics of the fungal order Sordariales.</title>
        <authorList>
            <person name="Hensen N."/>
            <person name="Bonometti L."/>
            <person name="Westerberg I."/>
            <person name="Brannstrom I.O."/>
            <person name="Guillou S."/>
            <person name="Cros-Aarteil S."/>
            <person name="Calhoun S."/>
            <person name="Haridas S."/>
            <person name="Kuo A."/>
            <person name="Mondo S."/>
            <person name="Pangilinan J."/>
            <person name="Riley R."/>
            <person name="LaButti K."/>
            <person name="Andreopoulos B."/>
            <person name="Lipzen A."/>
            <person name="Chen C."/>
            <person name="Yan M."/>
            <person name="Daum C."/>
            <person name="Ng V."/>
            <person name="Clum A."/>
            <person name="Steindorff A."/>
            <person name="Ohm R.A."/>
            <person name="Martin F."/>
            <person name="Silar P."/>
            <person name="Natvig D.O."/>
            <person name="Lalanne C."/>
            <person name="Gautier V."/>
            <person name="Ament-Velasquez S.L."/>
            <person name="Kruys A."/>
            <person name="Hutchinson M.I."/>
            <person name="Powell A.J."/>
            <person name="Barry K."/>
            <person name="Miller A.N."/>
            <person name="Grigoriev I.V."/>
            <person name="Debuchy R."/>
            <person name="Gladieux P."/>
            <person name="Hiltunen Thoren M."/>
            <person name="Johannesson H."/>
        </authorList>
    </citation>
    <scope>NUCLEOTIDE SEQUENCE</scope>
    <source>
        <strain evidence="3">CBS 118394</strain>
    </source>
</reference>
<comment type="caution">
    <text evidence="3">The sequence shown here is derived from an EMBL/GenBank/DDBJ whole genome shotgun (WGS) entry which is preliminary data.</text>
</comment>
<dbReference type="InterPro" id="IPR015797">
    <property type="entry name" value="NUDIX_hydrolase-like_dom_sf"/>
</dbReference>
<organism evidence="3 4">
    <name type="scientific">Apodospora peruviana</name>
    <dbReference type="NCBI Taxonomy" id="516989"/>
    <lineage>
        <taxon>Eukaryota</taxon>
        <taxon>Fungi</taxon>
        <taxon>Dikarya</taxon>
        <taxon>Ascomycota</taxon>
        <taxon>Pezizomycotina</taxon>
        <taxon>Sordariomycetes</taxon>
        <taxon>Sordariomycetidae</taxon>
        <taxon>Sordariales</taxon>
        <taxon>Lasiosphaeriaceae</taxon>
        <taxon>Apodospora</taxon>
    </lineage>
</organism>
<dbReference type="InterPro" id="IPR000086">
    <property type="entry name" value="NUDIX_hydrolase_dom"/>
</dbReference>
<sequence length="202" mass="22187">MAFDQLVWLDGIDASMAFCPASALVMSCGTVTFDLARGKVLLIWNDRYSIHQLPKGRRNIDESMLTAALRETYEETGIHVKPLQLDIATRATLPAGEQLVGVSPHDNPNITEGRPSTEFVGGCIYPDPQSDTEALKIIYYFAATADSTVAPELGTQEDWERLHAVWTPISEVSTKLRFKAEVATVLKALEDVKKTGYTVADA</sequence>
<evidence type="ECO:0000259" key="2">
    <source>
        <dbReference type="PROSITE" id="PS51462"/>
    </source>
</evidence>
<dbReference type="PANTHER" id="PTHR21340">
    <property type="entry name" value="DIADENOSINE 5,5-P1,P4-TETRAPHOSPHATE PYROPHOSPHOHYDROLASE MUTT"/>
    <property type="match status" value="1"/>
</dbReference>
<dbReference type="InterPro" id="IPR051325">
    <property type="entry name" value="Nudix_hydrolase_domain"/>
</dbReference>
<dbReference type="Proteomes" id="UP001283341">
    <property type="component" value="Unassembled WGS sequence"/>
</dbReference>
<evidence type="ECO:0000256" key="1">
    <source>
        <dbReference type="ARBA" id="ARBA00022801"/>
    </source>
</evidence>
<dbReference type="Pfam" id="PF00293">
    <property type="entry name" value="NUDIX"/>
    <property type="match status" value="1"/>
</dbReference>
<dbReference type="GO" id="GO:0006167">
    <property type="term" value="P:AMP biosynthetic process"/>
    <property type="evidence" value="ECO:0007669"/>
    <property type="project" value="TreeGrafter"/>
</dbReference>
<dbReference type="PROSITE" id="PS00893">
    <property type="entry name" value="NUDIX_BOX"/>
    <property type="match status" value="1"/>
</dbReference>